<accession>A0AAV1R0J4</accession>
<dbReference type="EMBL" id="CAWUPB010000851">
    <property type="protein sequence ID" value="CAK7327226.1"/>
    <property type="molecule type" value="Genomic_DNA"/>
</dbReference>
<proteinExistence type="predicted"/>
<sequence length="107" mass="11607">MLRARGATVCGCERCGNVGVRRCEARRLELGAWCVGEAGGAVGERKLCVLGVGGGWLVEWVRERATSVSVRVGCVGTFDGCVSRLEWLVLWYGKEVEMGDFVAWEPA</sequence>
<evidence type="ECO:0000313" key="2">
    <source>
        <dbReference type="Proteomes" id="UP001314170"/>
    </source>
</evidence>
<reference evidence="1 2" key="1">
    <citation type="submission" date="2024-01" db="EMBL/GenBank/DDBJ databases">
        <authorList>
            <person name="Waweru B."/>
        </authorList>
    </citation>
    <scope>NUCLEOTIDE SEQUENCE [LARGE SCALE GENOMIC DNA]</scope>
</reference>
<protein>
    <submittedName>
        <fullName evidence="1">Uncharacterized protein</fullName>
    </submittedName>
</protein>
<keyword evidence="2" id="KW-1185">Reference proteome</keyword>
<evidence type="ECO:0000313" key="1">
    <source>
        <dbReference type="EMBL" id="CAK7327226.1"/>
    </source>
</evidence>
<gene>
    <name evidence="1" type="ORF">DCAF_LOCUS4933</name>
</gene>
<dbReference type="Proteomes" id="UP001314170">
    <property type="component" value="Unassembled WGS sequence"/>
</dbReference>
<name>A0AAV1R0J4_9ROSI</name>
<dbReference type="AlphaFoldDB" id="A0AAV1R0J4"/>
<organism evidence="1 2">
    <name type="scientific">Dovyalis caffra</name>
    <dbReference type="NCBI Taxonomy" id="77055"/>
    <lineage>
        <taxon>Eukaryota</taxon>
        <taxon>Viridiplantae</taxon>
        <taxon>Streptophyta</taxon>
        <taxon>Embryophyta</taxon>
        <taxon>Tracheophyta</taxon>
        <taxon>Spermatophyta</taxon>
        <taxon>Magnoliopsida</taxon>
        <taxon>eudicotyledons</taxon>
        <taxon>Gunneridae</taxon>
        <taxon>Pentapetalae</taxon>
        <taxon>rosids</taxon>
        <taxon>fabids</taxon>
        <taxon>Malpighiales</taxon>
        <taxon>Salicaceae</taxon>
        <taxon>Flacourtieae</taxon>
        <taxon>Dovyalis</taxon>
    </lineage>
</organism>
<comment type="caution">
    <text evidence="1">The sequence shown here is derived from an EMBL/GenBank/DDBJ whole genome shotgun (WGS) entry which is preliminary data.</text>
</comment>